<dbReference type="AlphaFoldDB" id="A0A0L0F8H1"/>
<dbReference type="InterPro" id="IPR004871">
    <property type="entry name" value="RSE1/DDB1/CPSF1_C"/>
</dbReference>
<gene>
    <name evidence="2" type="ORF">SARC_14423</name>
</gene>
<dbReference type="Proteomes" id="UP000054560">
    <property type="component" value="Unassembled WGS sequence"/>
</dbReference>
<dbReference type="GO" id="GO:0005634">
    <property type="term" value="C:nucleus"/>
    <property type="evidence" value="ECO:0007669"/>
    <property type="project" value="InterPro"/>
</dbReference>
<dbReference type="STRING" id="667725.A0A0L0F8H1"/>
<evidence type="ECO:0000313" key="3">
    <source>
        <dbReference type="Proteomes" id="UP000054560"/>
    </source>
</evidence>
<dbReference type="EMBL" id="KQ246204">
    <property type="protein sequence ID" value="KNC73015.1"/>
    <property type="molecule type" value="Genomic_DNA"/>
</dbReference>
<dbReference type="Gene3D" id="1.10.150.910">
    <property type="match status" value="1"/>
</dbReference>
<dbReference type="GeneID" id="25914927"/>
<feature type="non-terminal residue" evidence="2">
    <location>
        <position position="93"/>
    </location>
</feature>
<dbReference type="GO" id="GO:0003676">
    <property type="term" value="F:nucleic acid binding"/>
    <property type="evidence" value="ECO:0007669"/>
    <property type="project" value="InterPro"/>
</dbReference>
<reference evidence="2 3" key="1">
    <citation type="submission" date="2011-02" db="EMBL/GenBank/DDBJ databases">
        <title>The Genome Sequence of Sphaeroforma arctica JP610.</title>
        <authorList>
            <consortium name="The Broad Institute Genome Sequencing Platform"/>
            <person name="Russ C."/>
            <person name="Cuomo C."/>
            <person name="Young S.K."/>
            <person name="Zeng Q."/>
            <person name="Gargeya S."/>
            <person name="Alvarado L."/>
            <person name="Berlin A."/>
            <person name="Chapman S.B."/>
            <person name="Chen Z."/>
            <person name="Freedman E."/>
            <person name="Gellesch M."/>
            <person name="Goldberg J."/>
            <person name="Griggs A."/>
            <person name="Gujja S."/>
            <person name="Heilman E."/>
            <person name="Heiman D."/>
            <person name="Howarth C."/>
            <person name="Mehta T."/>
            <person name="Neiman D."/>
            <person name="Pearson M."/>
            <person name="Roberts A."/>
            <person name="Saif S."/>
            <person name="Shea T."/>
            <person name="Shenoy N."/>
            <person name="Sisk P."/>
            <person name="Stolte C."/>
            <person name="Sykes S."/>
            <person name="White J."/>
            <person name="Yandava C."/>
            <person name="Burger G."/>
            <person name="Gray M.W."/>
            <person name="Holland P.W.H."/>
            <person name="King N."/>
            <person name="Lang F.B.F."/>
            <person name="Roger A.J."/>
            <person name="Ruiz-Trillo I."/>
            <person name="Haas B."/>
            <person name="Nusbaum C."/>
            <person name="Birren B."/>
        </authorList>
    </citation>
    <scope>NUCLEOTIDE SEQUENCE [LARGE SCALE GENOMIC DNA]</scope>
    <source>
        <strain evidence="2 3">JP610</strain>
    </source>
</reference>
<accession>A0A0L0F8H1</accession>
<name>A0A0L0F8H1_9EUKA</name>
<dbReference type="PANTHER" id="PTHR10644">
    <property type="entry name" value="DNA REPAIR/RNA PROCESSING CPSF FAMILY"/>
    <property type="match status" value="1"/>
</dbReference>
<sequence>MRTGDEPPEMVRPNVVFGTVSGMIGVMGSLTEEMYLFLDDLQTRLAEIKGVGGLSHSTWREYKTERRMKTAWHYIDGDLIEWTLELPRSKLVQ</sequence>
<protein>
    <recommendedName>
        <fullName evidence="1">RSE1/DDB1/CPSF1 C-terminal domain-containing protein</fullName>
    </recommendedName>
</protein>
<feature type="domain" description="RSE1/DDB1/CPSF1 C-terminal" evidence="1">
    <location>
        <begin position="10"/>
        <end position="81"/>
    </location>
</feature>
<evidence type="ECO:0000313" key="2">
    <source>
        <dbReference type="EMBL" id="KNC73015.1"/>
    </source>
</evidence>
<dbReference type="RefSeq" id="XP_014146917.1">
    <property type="nucleotide sequence ID" value="XM_014291442.1"/>
</dbReference>
<organism evidence="2 3">
    <name type="scientific">Sphaeroforma arctica JP610</name>
    <dbReference type="NCBI Taxonomy" id="667725"/>
    <lineage>
        <taxon>Eukaryota</taxon>
        <taxon>Ichthyosporea</taxon>
        <taxon>Ichthyophonida</taxon>
        <taxon>Sphaeroforma</taxon>
    </lineage>
</organism>
<dbReference type="OrthoDB" id="433457at2759"/>
<keyword evidence="3" id="KW-1185">Reference proteome</keyword>
<dbReference type="InterPro" id="IPR050358">
    <property type="entry name" value="RSE1/DDB1/CFT1"/>
</dbReference>
<dbReference type="eggNOG" id="KOG1897">
    <property type="taxonomic scope" value="Eukaryota"/>
</dbReference>
<proteinExistence type="predicted"/>
<evidence type="ECO:0000259" key="1">
    <source>
        <dbReference type="Pfam" id="PF03178"/>
    </source>
</evidence>
<dbReference type="Pfam" id="PF03178">
    <property type="entry name" value="CPSF_A"/>
    <property type="match status" value="1"/>
</dbReference>